<feature type="region of interest" description="Interaction with substrate tRNA" evidence="10">
    <location>
        <begin position="37"/>
        <end position="40"/>
    </location>
</feature>
<sequence>MSILNRAIVIAGPTGVGKTKISIDLASELNAEIISSDSAQVYKGLNIGTAKITEKEMQGIKHHLIDIIEPISKYSVGNFEKDVNKILNQNPEKNFLLVGGTGLYINSVTKGLSILPEADKKTREYLSTLDNQTLFELALKYDKEATKEIHPNNRVRLERVVEVFLLTGQKFSELLKKNIKNNNFKFLKIALERDRENLYDRINKRVDIMFNQGLVDEVKNLYKIYGEKLYKLNIIGYNEIIDYINGVISLDEANYKIKLNSRHYAKRQFTWFKADKEYQWFNLDRISEQEIVKSIYKMFHIIKACI</sequence>
<evidence type="ECO:0000256" key="9">
    <source>
        <dbReference type="ARBA" id="ARBA00049563"/>
    </source>
</evidence>
<comment type="subunit">
    <text evidence="10">Monomer.</text>
</comment>
<comment type="similarity">
    <text evidence="3 10 13">Belongs to the IPP transferase family.</text>
</comment>
<evidence type="ECO:0000256" key="6">
    <source>
        <dbReference type="ARBA" id="ARBA00022741"/>
    </source>
</evidence>
<keyword evidence="8 10" id="KW-0460">Magnesium</keyword>
<comment type="function">
    <text evidence="2 10 12">Catalyzes the transfer of a dimethylallyl group onto the adenine at position 37 in tRNAs that read codons beginning with uridine, leading to the formation of N6-(dimethylallyl)adenosine (i(6)A).</text>
</comment>
<evidence type="ECO:0000256" key="13">
    <source>
        <dbReference type="RuleBase" id="RU003785"/>
    </source>
</evidence>
<comment type="catalytic activity">
    <reaction evidence="9 10 11">
        <text>adenosine(37) in tRNA + dimethylallyl diphosphate = N(6)-dimethylallyladenosine(37) in tRNA + diphosphate</text>
        <dbReference type="Rhea" id="RHEA:26482"/>
        <dbReference type="Rhea" id="RHEA-COMP:10162"/>
        <dbReference type="Rhea" id="RHEA-COMP:10375"/>
        <dbReference type="ChEBI" id="CHEBI:33019"/>
        <dbReference type="ChEBI" id="CHEBI:57623"/>
        <dbReference type="ChEBI" id="CHEBI:74411"/>
        <dbReference type="ChEBI" id="CHEBI:74415"/>
        <dbReference type="EC" id="2.5.1.75"/>
    </reaction>
</comment>
<evidence type="ECO:0000256" key="11">
    <source>
        <dbReference type="RuleBase" id="RU003783"/>
    </source>
</evidence>
<dbReference type="GO" id="GO:0052381">
    <property type="term" value="F:tRNA dimethylallyltransferase activity"/>
    <property type="evidence" value="ECO:0007669"/>
    <property type="project" value="UniProtKB-UniRule"/>
</dbReference>
<evidence type="ECO:0000256" key="7">
    <source>
        <dbReference type="ARBA" id="ARBA00022840"/>
    </source>
</evidence>
<dbReference type="Gene3D" id="1.10.20.140">
    <property type="match status" value="1"/>
</dbReference>
<dbReference type="Gene3D" id="3.40.50.300">
    <property type="entry name" value="P-loop containing nucleotide triphosphate hydrolases"/>
    <property type="match status" value="1"/>
</dbReference>
<feature type="site" description="Interaction with substrate tRNA" evidence="10">
    <location>
        <position position="101"/>
    </location>
</feature>
<dbReference type="AlphaFoldDB" id="Q7P3A3"/>
<accession>Q7P3A3</accession>
<keyword evidence="4 10" id="KW-0808">Transferase</keyword>
<evidence type="ECO:0000256" key="3">
    <source>
        <dbReference type="ARBA" id="ARBA00005842"/>
    </source>
</evidence>
<dbReference type="PANTHER" id="PTHR11088:SF60">
    <property type="entry name" value="TRNA DIMETHYLALLYLTRANSFERASE"/>
    <property type="match status" value="1"/>
</dbReference>
<keyword evidence="7 10" id="KW-0067">ATP-binding</keyword>
<dbReference type="Proteomes" id="UP000006454">
    <property type="component" value="Unassembled WGS sequence"/>
</dbReference>
<evidence type="ECO:0000256" key="1">
    <source>
        <dbReference type="ARBA" id="ARBA00001946"/>
    </source>
</evidence>
<dbReference type="GO" id="GO:0005524">
    <property type="term" value="F:ATP binding"/>
    <property type="evidence" value="ECO:0007669"/>
    <property type="project" value="UniProtKB-UniRule"/>
</dbReference>
<name>Q7P3A3_FUSVC</name>
<dbReference type="Pfam" id="PF01715">
    <property type="entry name" value="IPPT"/>
    <property type="match status" value="1"/>
</dbReference>
<dbReference type="SUPFAM" id="SSF52540">
    <property type="entry name" value="P-loop containing nucleoside triphosphate hydrolases"/>
    <property type="match status" value="2"/>
</dbReference>
<evidence type="ECO:0000313" key="15">
    <source>
        <dbReference type="Proteomes" id="UP000006454"/>
    </source>
</evidence>
<comment type="caution">
    <text evidence="10">Lacks conserved residue(s) required for the propagation of feature annotation.</text>
</comment>
<comment type="cofactor">
    <cofactor evidence="1 10">
        <name>Mg(2+)</name>
        <dbReference type="ChEBI" id="CHEBI:18420"/>
    </cofactor>
</comment>
<evidence type="ECO:0000256" key="4">
    <source>
        <dbReference type="ARBA" id="ARBA00022679"/>
    </source>
</evidence>
<evidence type="ECO:0000256" key="12">
    <source>
        <dbReference type="RuleBase" id="RU003784"/>
    </source>
</evidence>
<dbReference type="EMBL" id="AABF01000001">
    <property type="protein sequence ID" value="EAA25246.1"/>
    <property type="molecule type" value="Genomic_DNA"/>
</dbReference>
<gene>
    <name evidence="10" type="primary">miaA</name>
    <name evidence="14" type="ORF">FNV2281</name>
</gene>
<organism evidence="14 15">
    <name type="scientific">Fusobacterium vincentii ATCC 49256</name>
    <dbReference type="NCBI Taxonomy" id="209882"/>
    <lineage>
        <taxon>Bacteria</taxon>
        <taxon>Fusobacteriati</taxon>
        <taxon>Fusobacteriota</taxon>
        <taxon>Fusobacteriia</taxon>
        <taxon>Fusobacteriales</taxon>
        <taxon>Fusobacteriaceae</taxon>
        <taxon>Fusobacterium</taxon>
    </lineage>
</organism>
<keyword evidence="6 10" id="KW-0547">Nucleotide-binding</keyword>
<evidence type="ECO:0000313" key="14">
    <source>
        <dbReference type="EMBL" id="EAA25246.1"/>
    </source>
</evidence>
<feature type="binding site" evidence="10">
    <location>
        <begin position="12"/>
        <end position="19"/>
    </location>
    <ligand>
        <name>ATP</name>
        <dbReference type="ChEBI" id="CHEBI:30616"/>
    </ligand>
</feature>
<evidence type="ECO:0000256" key="8">
    <source>
        <dbReference type="ARBA" id="ARBA00022842"/>
    </source>
</evidence>
<protein>
    <recommendedName>
        <fullName evidence="10">tRNA dimethylallyltransferase</fullName>
        <ecNumber evidence="10">2.5.1.75</ecNumber>
    </recommendedName>
    <alternativeName>
        <fullName evidence="10">Dimethylallyl diphosphate:tRNA dimethylallyltransferase</fullName>
        <shortName evidence="10">DMAPP:tRNA dimethylallyltransferase</shortName>
        <shortName evidence="10">DMATase</shortName>
    </alternativeName>
    <alternativeName>
        <fullName evidence="10">Isopentenyl-diphosphate:tRNA isopentenyltransferase</fullName>
        <shortName evidence="10">IPP transferase</shortName>
        <shortName evidence="10">IPPT</shortName>
        <shortName evidence="10">IPTase</shortName>
    </alternativeName>
</protein>
<feature type="site" description="Interaction with substrate tRNA" evidence="10">
    <location>
        <position position="123"/>
    </location>
</feature>
<evidence type="ECO:0000256" key="10">
    <source>
        <dbReference type="HAMAP-Rule" id="MF_00185"/>
    </source>
</evidence>
<keyword evidence="5 10" id="KW-0819">tRNA processing</keyword>
<evidence type="ECO:0000256" key="2">
    <source>
        <dbReference type="ARBA" id="ARBA00003213"/>
    </source>
</evidence>
<dbReference type="InterPro" id="IPR027417">
    <property type="entry name" value="P-loop_NTPase"/>
</dbReference>
<dbReference type="GO" id="GO:0006400">
    <property type="term" value="P:tRNA modification"/>
    <property type="evidence" value="ECO:0007669"/>
    <property type="project" value="TreeGrafter"/>
</dbReference>
<evidence type="ECO:0000256" key="5">
    <source>
        <dbReference type="ARBA" id="ARBA00022694"/>
    </source>
</evidence>
<dbReference type="PANTHER" id="PTHR11088">
    <property type="entry name" value="TRNA DIMETHYLALLYLTRANSFERASE"/>
    <property type="match status" value="1"/>
</dbReference>
<dbReference type="HAMAP" id="MF_00185">
    <property type="entry name" value="IPP_trans"/>
    <property type="match status" value="1"/>
</dbReference>
<feature type="binding site" evidence="10">
    <location>
        <begin position="14"/>
        <end position="19"/>
    </location>
    <ligand>
        <name>substrate</name>
    </ligand>
</feature>
<proteinExistence type="inferred from homology"/>
<dbReference type="InterPro" id="IPR018022">
    <property type="entry name" value="IPT"/>
</dbReference>
<reference evidence="14 15" key="1">
    <citation type="journal article" date="2003" name="Genome Res.">
        <title>Genome analysis of F. nucleatum sub spp vincentii and its comparison with the genome of F. nucleatum ATCC 25586.</title>
        <authorList>
            <person name="Kapatral V."/>
            <person name="Ivanova N."/>
            <person name="Anderson I."/>
            <person name="Reznik G."/>
            <person name="Bhattacharyya A."/>
            <person name="Gardner W.L."/>
            <person name="Mikhailova N."/>
            <person name="Lapidus A."/>
            <person name="Larsen N."/>
            <person name="D'Souza M."/>
            <person name="Walunas T."/>
            <person name="Haselkorn R."/>
            <person name="Overbeek R."/>
            <person name="Kyrpides N."/>
        </authorList>
    </citation>
    <scope>NUCLEOTIDE SEQUENCE [LARGE SCALE GENOMIC DNA]</scope>
    <source>
        <strain evidence="14 15">ATCC 49256</strain>
    </source>
</reference>
<dbReference type="InterPro" id="IPR039657">
    <property type="entry name" value="Dimethylallyltransferase"/>
</dbReference>
<comment type="caution">
    <text evidence="14">The sequence shown here is derived from an EMBL/GenBank/DDBJ whole genome shotgun (WGS) entry which is preliminary data.</text>
</comment>
<dbReference type="NCBIfam" id="TIGR00174">
    <property type="entry name" value="miaA"/>
    <property type="match status" value="1"/>
</dbReference>
<dbReference type="EC" id="2.5.1.75" evidence="10"/>